<name>A0A328P8P9_9EURY</name>
<gene>
    <name evidence="1" type="ORF">DPC56_05995</name>
</gene>
<dbReference type="PANTHER" id="PTHR37954:SF3">
    <property type="entry name" value="DUF169 DOMAIN-CONTAINING PROTEIN"/>
    <property type="match status" value="1"/>
</dbReference>
<reference evidence="1 2" key="1">
    <citation type="submission" date="2018-06" db="EMBL/GenBank/DDBJ databases">
        <title>Draft genome sequence of hyperthermophilic methanogen Methanothermobacter tenebrarum sp. MCM-B 1447.</title>
        <authorList>
            <person name="Pore S.D."/>
            <person name="Dagar S."/>
            <person name="Dhakephalkar P.K."/>
        </authorList>
    </citation>
    <scope>NUCLEOTIDE SEQUENCE [LARGE SCALE GENOMIC DNA]</scope>
    <source>
        <strain evidence="1 2">MCM B 1447</strain>
    </source>
</reference>
<organism evidence="1 2">
    <name type="scientific">Methanothermobacter tenebrarum</name>
    <dbReference type="NCBI Taxonomy" id="680118"/>
    <lineage>
        <taxon>Archaea</taxon>
        <taxon>Methanobacteriati</taxon>
        <taxon>Methanobacteriota</taxon>
        <taxon>Methanomada group</taxon>
        <taxon>Methanobacteria</taxon>
        <taxon>Methanobacteriales</taxon>
        <taxon>Methanobacteriaceae</taxon>
        <taxon>Methanothermobacter</taxon>
    </lineage>
</organism>
<dbReference type="PANTHER" id="PTHR37954">
    <property type="entry name" value="BLL4979 PROTEIN"/>
    <property type="match status" value="1"/>
</dbReference>
<evidence type="ECO:0000313" key="2">
    <source>
        <dbReference type="Proteomes" id="UP000249782"/>
    </source>
</evidence>
<dbReference type="Proteomes" id="UP000249782">
    <property type="component" value="Unassembled WGS sequence"/>
</dbReference>
<evidence type="ECO:0000313" key="1">
    <source>
        <dbReference type="EMBL" id="RAO78807.1"/>
    </source>
</evidence>
<dbReference type="InterPro" id="IPR003748">
    <property type="entry name" value="DUF169"/>
</dbReference>
<keyword evidence="2" id="KW-1185">Reference proteome</keyword>
<protein>
    <recommendedName>
        <fullName evidence="3">DUF169 domain-containing protein</fullName>
    </recommendedName>
</protein>
<dbReference type="OrthoDB" id="89232at2157"/>
<comment type="caution">
    <text evidence="1">The sequence shown here is derived from an EMBL/GenBank/DDBJ whole genome shotgun (WGS) entry which is preliminary data.</text>
</comment>
<evidence type="ECO:0008006" key="3">
    <source>
        <dbReference type="Google" id="ProtNLM"/>
    </source>
</evidence>
<accession>A0A328P8P9</accession>
<dbReference type="AlphaFoldDB" id="A0A328P8P9"/>
<sequence>MKTDYGTISEKMKDKLGLERSPVAVKLVLREEDLPKGIERISEPARHCEMVMKASRGEMFYALAEDQECKGGAGAIGADEMPEKVKTGEFYYELGRFSSFPAAKRTLDLIPKIDLRFYAVVYAPLEKIEFDPDVIIVVCNPAQALRLVQALVYTKGGRARGDFAGIQSICADAVAGPYMRGEANITLACSGSRQYSDIKEDELIVGLTAENIDCIIEALEEMA</sequence>
<proteinExistence type="predicted"/>
<dbReference type="Pfam" id="PF02596">
    <property type="entry name" value="DUF169"/>
    <property type="match status" value="1"/>
</dbReference>
<dbReference type="RefSeq" id="WP_112094172.1">
    <property type="nucleotide sequence ID" value="NZ_QLOE01000007.1"/>
</dbReference>
<dbReference type="EMBL" id="QLOE01000007">
    <property type="protein sequence ID" value="RAO78807.1"/>
    <property type="molecule type" value="Genomic_DNA"/>
</dbReference>